<evidence type="ECO:0000256" key="1">
    <source>
        <dbReference type="SAM" id="MobiDB-lite"/>
    </source>
</evidence>
<feature type="region of interest" description="Disordered" evidence="1">
    <location>
        <begin position="416"/>
        <end position="452"/>
    </location>
</feature>
<gene>
    <name evidence="3" type="ORF">Tco_0751135</name>
</gene>
<comment type="caution">
    <text evidence="3">The sequence shown here is derived from an EMBL/GenBank/DDBJ whole genome shotgun (WGS) entry which is preliminary data.</text>
</comment>
<evidence type="ECO:0000313" key="4">
    <source>
        <dbReference type="Proteomes" id="UP001151760"/>
    </source>
</evidence>
<accession>A0ABQ4Z379</accession>
<organism evidence="3 4">
    <name type="scientific">Tanacetum coccineum</name>
    <dbReference type="NCBI Taxonomy" id="301880"/>
    <lineage>
        <taxon>Eukaryota</taxon>
        <taxon>Viridiplantae</taxon>
        <taxon>Streptophyta</taxon>
        <taxon>Embryophyta</taxon>
        <taxon>Tracheophyta</taxon>
        <taxon>Spermatophyta</taxon>
        <taxon>Magnoliopsida</taxon>
        <taxon>eudicotyledons</taxon>
        <taxon>Gunneridae</taxon>
        <taxon>Pentapetalae</taxon>
        <taxon>asterids</taxon>
        <taxon>campanulids</taxon>
        <taxon>Asterales</taxon>
        <taxon>Asteraceae</taxon>
        <taxon>Asteroideae</taxon>
        <taxon>Anthemideae</taxon>
        <taxon>Anthemidinae</taxon>
        <taxon>Tanacetum</taxon>
    </lineage>
</organism>
<reference evidence="3" key="1">
    <citation type="journal article" date="2022" name="Int. J. Mol. Sci.">
        <title>Draft Genome of Tanacetum Coccineum: Genomic Comparison of Closely Related Tanacetum-Family Plants.</title>
        <authorList>
            <person name="Yamashiro T."/>
            <person name="Shiraishi A."/>
            <person name="Nakayama K."/>
            <person name="Satake H."/>
        </authorList>
    </citation>
    <scope>NUCLEOTIDE SEQUENCE</scope>
</reference>
<evidence type="ECO:0000259" key="2">
    <source>
        <dbReference type="Pfam" id="PF07727"/>
    </source>
</evidence>
<proteinExistence type="predicted"/>
<dbReference type="EMBL" id="BQNB010010986">
    <property type="protein sequence ID" value="GJS84594.1"/>
    <property type="molecule type" value="Genomic_DNA"/>
</dbReference>
<dbReference type="PANTHER" id="PTHR11439">
    <property type="entry name" value="GAG-POL-RELATED RETROTRANSPOSON"/>
    <property type="match status" value="1"/>
</dbReference>
<dbReference type="Pfam" id="PF07727">
    <property type="entry name" value="RVT_2"/>
    <property type="match status" value="1"/>
</dbReference>
<name>A0ABQ4Z379_9ASTR</name>
<sequence length="624" mass="69992">MKKKFEMSMIGDLTYFLGLKIKQDDKEISICQEQYTRNLLKKYEISDSFSVKTPMIPPNNLGPDLASKPSNPKESYLIAVKRILMYLKGTPTLGLYYPKCSGFDLKGYSDSDYAGCNIDRKSTSAEAEYVFAAGCYASILWIKSQLSDYDIHYKMVHIFCDNTSTIATSNNPVLHSRTKNIDISGVPKPPQGVLVHCHCLSHPNPPTDDSEVRPLKEYLITFSVMNSKKPLTLTFKTFTESTRLDYAKGKYVSNPFTKEVKAELAKIFLGGNCSSTEQVNSIQQFFAYCLFTRTKIDIGEIIYIDLITRLTNKSRQKYVSYVRFVSCALEVLLGSNYTQDESFGSSPTILSNSNFSKDSSKVTPIELTAFIVAVNNHDKSTNPLPFTIKSQRLSGKQQPINTGLPSMVFDEGTVKTMSLPEGPRRDKDLEGLKPPADMEPLTNPVVDPSGTNAKYQVDQTQSARLRITEDQWAHHEEATFSYADLRAYIDEYTERADLLKALNGVTKTLKVVQEAVKDDLALNRKVIEATEAYTKNSTSYCYQSGSTLSRMGQVINFHVGPSLTAIETPSQSSGRKRKHMELEPEIRVPGLECNRSLPQGVPFMNNIVIEEPECRIFFTDVFGD</sequence>
<evidence type="ECO:0000313" key="3">
    <source>
        <dbReference type="EMBL" id="GJS84594.1"/>
    </source>
</evidence>
<dbReference type="CDD" id="cd09272">
    <property type="entry name" value="RNase_HI_RT_Ty1"/>
    <property type="match status" value="1"/>
</dbReference>
<feature type="compositionally biased region" description="Basic and acidic residues" evidence="1">
    <location>
        <begin position="422"/>
        <end position="431"/>
    </location>
</feature>
<reference evidence="3" key="2">
    <citation type="submission" date="2022-01" db="EMBL/GenBank/DDBJ databases">
        <authorList>
            <person name="Yamashiro T."/>
            <person name="Shiraishi A."/>
            <person name="Satake H."/>
            <person name="Nakayama K."/>
        </authorList>
    </citation>
    <scope>NUCLEOTIDE SEQUENCE</scope>
</reference>
<feature type="domain" description="Reverse transcriptase Ty1/copia-type" evidence="2">
    <location>
        <begin position="1"/>
        <end position="56"/>
    </location>
</feature>
<dbReference type="Proteomes" id="UP001151760">
    <property type="component" value="Unassembled WGS sequence"/>
</dbReference>
<protein>
    <submittedName>
        <fullName evidence="3">Retrovirus-related pol polyprotein from transposon TNT 1-94</fullName>
    </submittedName>
</protein>
<dbReference type="PANTHER" id="PTHR11439:SF486">
    <property type="entry name" value="RLK (RECEPTOR-LIKE KINASE) PROTEIN, PUTATIVE-RELATED"/>
    <property type="match status" value="1"/>
</dbReference>
<keyword evidence="4" id="KW-1185">Reference proteome</keyword>
<dbReference type="InterPro" id="IPR013103">
    <property type="entry name" value="RVT_2"/>
</dbReference>